<keyword evidence="6 7" id="KW-0472">Membrane</keyword>
<keyword evidence="11" id="KW-1185">Reference proteome</keyword>
<evidence type="ECO:0000313" key="11">
    <source>
        <dbReference type="Proteomes" id="UP000199515"/>
    </source>
</evidence>
<evidence type="ECO:0000256" key="2">
    <source>
        <dbReference type="ARBA" id="ARBA00022692"/>
    </source>
</evidence>
<dbReference type="InterPro" id="IPR003593">
    <property type="entry name" value="AAA+_ATPase"/>
</dbReference>
<dbReference type="Gene3D" id="3.40.50.300">
    <property type="entry name" value="P-loop containing nucleotide triphosphate hydrolases"/>
    <property type="match status" value="1"/>
</dbReference>
<feature type="transmembrane region" description="Helical" evidence="7">
    <location>
        <begin position="21"/>
        <end position="46"/>
    </location>
</feature>
<feature type="transmembrane region" description="Helical" evidence="7">
    <location>
        <begin position="245"/>
        <end position="267"/>
    </location>
</feature>
<dbReference type="PROSITE" id="PS50929">
    <property type="entry name" value="ABC_TM1F"/>
    <property type="match status" value="1"/>
</dbReference>
<evidence type="ECO:0000256" key="3">
    <source>
        <dbReference type="ARBA" id="ARBA00022741"/>
    </source>
</evidence>
<feature type="domain" description="ABC transporter" evidence="8">
    <location>
        <begin position="334"/>
        <end position="565"/>
    </location>
</feature>
<gene>
    <name evidence="10" type="ORF">SAMN05421504_113161</name>
</gene>
<feature type="transmembrane region" description="Helical" evidence="7">
    <location>
        <begin position="58"/>
        <end position="76"/>
    </location>
</feature>
<evidence type="ECO:0000313" key="10">
    <source>
        <dbReference type="EMBL" id="SDZ36311.1"/>
    </source>
</evidence>
<dbReference type="PROSITE" id="PS50893">
    <property type="entry name" value="ABC_TRANSPORTER_2"/>
    <property type="match status" value="1"/>
</dbReference>
<accession>A0A1H3SFI5</accession>
<evidence type="ECO:0000259" key="8">
    <source>
        <dbReference type="PROSITE" id="PS50893"/>
    </source>
</evidence>
<sequence length="583" mass="60910">MTGPSIGEFVRPVLAAQRGRLLALTAWSVLEAVPALGSGALVAAALDHGFLAGSVRTGVVFLLAYGAAVAVGTFATRQVMPHVAVLVESLRDELVRLVVWSRLRHSVFGDSGTDTATVAKLTRQAETVRQMFAGLLLTVRGVLFGVAAAVMGLAALDPWLALAAVPFVVGATGLLAVLSRLLRRRYQALLDAQEALAREAGALVGGVRDVVVCGAWRTAAARVGRFVDMEAAAMIASARTGAGRIAVIALGGRVPFVLVLLASPWLVSGQLLTAGSLVGAMTYLMQGLEPAVRALVQTVANLALQLSVTMSGMLEVPPTPLPKSRTKPLTSSEILLRGVTFAYGPHAEPVLSGVDLRVPAALHLAVVGPSGVGKSTLASLIAGIDSPDSGVITVGGTPVTEVVDSALRRHVVLIPQEAYVFTGTVRENLTYLRQDADDAELGDAVETLGLADVVRRLGGYDGVVERPSALSQGERQLISLARVYLSPAEVVILDEATCHLDPAAEAIAEEAFARRPGTLIVIAHRISSAMRAERVLVMGAGSLVQGTHEELMRSSPDYARLVGHWWQPTLCRTPALGIGSGTV</sequence>
<keyword evidence="2 7" id="KW-0812">Transmembrane</keyword>
<dbReference type="GO" id="GO:0005524">
    <property type="term" value="F:ATP binding"/>
    <property type="evidence" value="ECO:0007669"/>
    <property type="project" value="UniProtKB-KW"/>
</dbReference>
<dbReference type="InterPro" id="IPR036640">
    <property type="entry name" value="ABC1_TM_sf"/>
</dbReference>
<dbReference type="InterPro" id="IPR003439">
    <property type="entry name" value="ABC_transporter-like_ATP-bd"/>
</dbReference>
<evidence type="ECO:0000259" key="9">
    <source>
        <dbReference type="PROSITE" id="PS50929"/>
    </source>
</evidence>
<dbReference type="GO" id="GO:0016887">
    <property type="term" value="F:ATP hydrolysis activity"/>
    <property type="evidence" value="ECO:0007669"/>
    <property type="project" value="InterPro"/>
</dbReference>
<dbReference type="SUPFAM" id="SSF52540">
    <property type="entry name" value="P-loop containing nucleoside triphosphate hydrolases"/>
    <property type="match status" value="1"/>
</dbReference>
<evidence type="ECO:0000256" key="5">
    <source>
        <dbReference type="ARBA" id="ARBA00022989"/>
    </source>
</evidence>
<keyword evidence="3" id="KW-0547">Nucleotide-binding</keyword>
<comment type="subcellular location">
    <subcellularLocation>
        <location evidence="1">Cell membrane</location>
        <topology evidence="1">Multi-pass membrane protein</topology>
    </subcellularLocation>
</comment>
<dbReference type="InterPro" id="IPR039421">
    <property type="entry name" value="Type_1_exporter"/>
</dbReference>
<dbReference type="InterPro" id="IPR027417">
    <property type="entry name" value="P-loop_NTPase"/>
</dbReference>
<evidence type="ECO:0000256" key="4">
    <source>
        <dbReference type="ARBA" id="ARBA00022840"/>
    </source>
</evidence>
<dbReference type="AlphaFoldDB" id="A0A1H3SFI5"/>
<dbReference type="PROSITE" id="PS00211">
    <property type="entry name" value="ABC_TRANSPORTER_1"/>
    <property type="match status" value="1"/>
</dbReference>
<dbReference type="Pfam" id="PF00005">
    <property type="entry name" value="ABC_tran"/>
    <property type="match status" value="1"/>
</dbReference>
<dbReference type="GO" id="GO:0140359">
    <property type="term" value="F:ABC-type transporter activity"/>
    <property type="evidence" value="ECO:0007669"/>
    <property type="project" value="InterPro"/>
</dbReference>
<dbReference type="PANTHER" id="PTHR24221:SF654">
    <property type="entry name" value="ATP-BINDING CASSETTE SUB-FAMILY B MEMBER 6"/>
    <property type="match status" value="1"/>
</dbReference>
<feature type="transmembrane region" description="Helical" evidence="7">
    <location>
        <begin position="132"/>
        <end position="153"/>
    </location>
</feature>
<dbReference type="InterPro" id="IPR011527">
    <property type="entry name" value="ABC1_TM_dom"/>
</dbReference>
<evidence type="ECO:0000256" key="7">
    <source>
        <dbReference type="SAM" id="Phobius"/>
    </source>
</evidence>
<dbReference type="SMART" id="SM00382">
    <property type="entry name" value="AAA"/>
    <property type="match status" value="1"/>
</dbReference>
<dbReference type="OrthoDB" id="9806127at2"/>
<dbReference type="Proteomes" id="UP000199515">
    <property type="component" value="Unassembled WGS sequence"/>
</dbReference>
<keyword evidence="5 7" id="KW-1133">Transmembrane helix</keyword>
<dbReference type="Gene3D" id="1.20.1560.10">
    <property type="entry name" value="ABC transporter type 1, transmembrane domain"/>
    <property type="match status" value="1"/>
</dbReference>
<organism evidence="10 11">
    <name type="scientific">Amycolatopsis xylanica</name>
    <dbReference type="NCBI Taxonomy" id="589385"/>
    <lineage>
        <taxon>Bacteria</taxon>
        <taxon>Bacillati</taxon>
        <taxon>Actinomycetota</taxon>
        <taxon>Actinomycetes</taxon>
        <taxon>Pseudonocardiales</taxon>
        <taxon>Pseudonocardiaceae</taxon>
        <taxon>Amycolatopsis</taxon>
    </lineage>
</organism>
<dbReference type="RefSeq" id="WP_091299068.1">
    <property type="nucleotide sequence ID" value="NZ_FNON01000013.1"/>
</dbReference>
<evidence type="ECO:0000256" key="1">
    <source>
        <dbReference type="ARBA" id="ARBA00004651"/>
    </source>
</evidence>
<keyword evidence="4 10" id="KW-0067">ATP-binding</keyword>
<dbReference type="EMBL" id="FNON01000013">
    <property type="protein sequence ID" value="SDZ36311.1"/>
    <property type="molecule type" value="Genomic_DNA"/>
</dbReference>
<dbReference type="GO" id="GO:0005886">
    <property type="term" value="C:plasma membrane"/>
    <property type="evidence" value="ECO:0007669"/>
    <property type="project" value="UniProtKB-SubCell"/>
</dbReference>
<reference evidence="10 11" key="1">
    <citation type="submission" date="2016-10" db="EMBL/GenBank/DDBJ databases">
        <authorList>
            <person name="de Groot N.N."/>
        </authorList>
    </citation>
    <scope>NUCLEOTIDE SEQUENCE [LARGE SCALE GENOMIC DNA]</scope>
    <source>
        <strain evidence="10 11">CPCC 202699</strain>
    </source>
</reference>
<feature type="transmembrane region" description="Helical" evidence="7">
    <location>
        <begin position="159"/>
        <end position="178"/>
    </location>
</feature>
<dbReference type="PANTHER" id="PTHR24221">
    <property type="entry name" value="ATP-BINDING CASSETTE SUB-FAMILY B"/>
    <property type="match status" value="1"/>
</dbReference>
<feature type="domain" description="ABC transmembrane type-1" evidence="9">
    <location>
        <begin position="22"/>
        <end position="290"/>
    </location>
</feature>
<dbReference type="GO" id="GO:0034040">
    <property type="term" value="F:ATPase-coupled lipid transmembrane transporter activity"/>
    <property type="evidence" value="ECO:0007669"/>
    <property type="project" value="TreeGrafter"/>
</dbReference>
<dbReference type="SUPFAM" id="SSF90123">
    <property type="entry name" value="ABC transporter transmembrane region"/>
    <property type="match status" value="1"/>
</dbReference>
<evidence type="ECO:0000256" key="6">
    <source>
        <dbReference type="ARBA" id="ARBA00023136"/>
    </source>
</evidence>
<protein>
    <submittedName>
        <fullName evidence="10">ATP-binding cassette, subfamily C</fullName>
    </submittedName>
</protein>
<proteinExistence type="predicted"/>
<dbReference type="InterPro" id="IPR017871">
    <property type="entry name" value="ABC_transporter-like_CS"/>
</dbReference>
<name>A0A1H3SFI5_9PSEU</name>
<dbReference type="STRING" id="589385.SAMN05421504_113161"/>